<feature type="region of interest" description="Disordered" evidence="1">
    <location>
        <begin position="111"/>
        <end position="154"/>
    </location>
</feature>
<evidence type="ECO:0000313" key="3">
    <source>
        <dbReference type="Proteomes" id="UP000494206"/>
    </source>
</evidence>
<dbReference type="AlphaFoldDB" id="A0A8S1ETT8"/>
<dbReference type="Proteomes" id="UP000494206">
    <property type="component" value="Unassembled WGS sequence"/>
</dbReference>
<organism evidence="2 3">
    <name type="scientific">Caenorhabditis bovis</name>
    <dbReference type="NCBI Taxonomy" id="2654633"/>
    <lineage>
        <taxon>Eukaryota</taxon>
        <taxon>Metazoa</taxon>
        <taxon>Ecdysozoa</taxon>
        <taxon>Nematoda</taxon>
        <taxon>Chromadorea</taxon>
        <taxon>Rhabditida</taxon>
        <taxon>Rhabditina</taxon>
        <taxon>Rhabditomorpha</taxon>
        <taxon>Rhabditoidea</taxon>
        <taxon>Rhabditidae</taxon>
        <taxon>Peloderinae</taxon>
        <taxon>Caenorhabditis</taxon>
    </lineage>
</organism>
<evidence type="ECO:0000256" key="1">
    <source>
        <dbReference type="SAM" id="MobiDB-lite"/>
    </source>
</evidence>
<protein>
    <submittedName>
        <fullName evidence="2">Uncharacterized protein</fullName>
    </submittedName>
</protein>
<gene>
    <name evidence="2" type="ORF">CBOVIS_LOCUS9088</name>
</gene>
<feature type="compositionally biased region" description="Basic and acidic residues" evidence="1">
    <location>
        <begin position="34"/>
        <end position="45"/>
    </location>
</feature>
<feature type="region of interest" description="Disordered" evidence="1">
    <location>
        <begin position="1"/>
        <end position="67"/>
    </location>
</feature>
<sequence>MCLAKKASKDRPNLKPRGASATKPSTTTKSNVKPKVEVAKRDKLHQNPNPNNEVLNERKEDEEEKPFTEYSLLEEDQLKLWGTNNTTKTIEAKRKMQCSMTTVGTTEKKLRPLRPNSKSMPSNAHNMRSRVDEKKTRHANQMRKTDGDENNSIVGGNCERTEFLENAQLTKLMSNADIREVLGGQMHGTDNEDNSCRDTIDEIDSEMQDIVFSPLINPAPKEIPRQLCLALKTTVETTGDEREAFALV</sequence>
<accession>A0A8S1ETT8</accession>
<evidence type="ECO:0000313" key="2">
    <source>
        <dbReference type="EMBL" id="CAB3407112.1"/>
    </source>
</evidence>
<proteinExistence type="predicted"/>
<dbReference type="EMBL" id="CADEPM010000006">
    <property type="protein sequence ID" value="CAB3407112.1"/>
    <property type="molecule type" value="Genomic_DNA"/>
</dbReference>
<comment type="caution">
    <text evidence="2">The sequence shown here is derived from an EMBL/GenBank/DDBJ whole genome shotgun (WGS) entry which is preliminary data.</text>
</comment>
<dbReference type="OrthoDB" id="5877274at2759"/>
<feature type="compositionally biased region" description="Low complexity" evidence="1">
    <location>
        <begin position="19"/>
        <end position="30"/>
    </location>
</feature>
<name>A0A8S1ETT8_9PELO</name>
<feature type="compositionally biased region" description="Polar residues" evidence="1">
    <location>
        <begin position="116"/>
        <end position="126"/>
    </location>
</feature>
<keyword evidence="3" id="KW-1185">Reference proteome</keyword>
<reference evidence="2 3" key="1">
    <citation type="submission" date="2020-04" db="EMBL/GenBank/DDBJ databases">
        <authorList>
            <person name="Laetsch R D."/>
            <person name="Stevens L."/>
            <person name="Kumar S."/>
            <person name="Blaxter L. M."/>
        </authorList>
    </citation>
    <scope>NUCLEOTIDE SEQUENCE [LARGE SCALE GENOMIC DNA]</scope>
</reference>